<reference evidence="2 3" key="2">
    <citation type="journal article" date="2015" name="Eukaryot. Cell">
        <title>Asexual propagation of a virulent clone complex in a human and feline outbreak of sporotrichosis.</title>
        <authorList>
            <person name="Teixeira Mde M."/>
            <person name="Rodrigues A.M."/>
            <person name="Tsui C.K."/>
            <person name="de Almeida L.G."/>
            <person name="Van Diepeningen A.D."/>
            <person name="van den Ende B.G."/>
            <person name="Fernandes G.F."/>
            <person name="Kano R."/>
            <person name="Hamelin R.C."/>
            <person name="Lopes-Bezerra L.M."/>
            <person name="Vasconcelos A.T."/>
            <person name="de Hoog S."/>
            <person name="de Camargo Z.P."/>
            <person name="Felipe M.S."/>
        </authorList>
    </citation>
    <scope>NUCLEOTIDE SEQUENCE [LARGE SCALE GENOMIC DNA]</scope>
    <source>
        <strain evidence="2 3">1099-18</strain>
    </source>
</reference>
<dbReference type="EMBL" id="AXCR01000007">
    <property type="protein sequence ID" value="KJR85666.1"/>
    <property type="molecule type" value="Genomic_DNA"/>
</dbReference>
<organism evidence="2 3">
    <name type="scientific">Sporothrix schenckii 1099-18</name>
    <dbReference type="NCBI Taxonomy" id="1397361"/>
    <lineage>
        <taxon>Eukaryota</taxon>
        <taxon>Fungi</taxon>
        <taxon>Dikarya</taxon>
        <taxon>Ascomycota</taxon>
        <taxon>Pezizomycotina</taxon>
        <taxon>Sordariomycetes</taxon>
        <taxon>Sordariomycetidae</taxon>
        <taxon>Ophiostomatales</taxon>
        <taxon>Ophiostomataceae</taxon>
        <taxon>Sporothrix</taxon>
    </lineage>
</organism>
<feature type="region of interest" description="Disordered" evidence="1">
    <location>
        <begin position="1"/>
        <end position="44"/>
    </location>
</feature>
<proteinExistence type="predicted"/>
<feature type="region of interest" description="Disordered" evidence="1">
    <location>
        <begin position="67"/>
        <end position="92"/>
    </location>
</feature>
<protein>
    <submittedName>
        <fullName evidence="2">Uncharacterized protein</fullName>
    </submittedName>
</protein>
<dbReference type="Proteomes" id="UP000033710">
    <property type="component" value="Unassembled WGS sequence"/>
</dbReference>
<dbReference type="AlphaFoldDB" id="A0A0F2MBY1"/>
<dbReference type="VEuPathDB" id="FungiDB:SPSK_10933"/>
<name>A0A0F2MBY1_SPOSC</name>
<evidence type="ECO:0000313" key="2">
    <source>
        <dbReference type="EMBL" id="KJR85666.1"/>
    </source>
</evidence>
<gene>
    <name evidence="2" type="ORF">SPSK_10933</name>
</gene>
<evidence type="ECO:0000313" key="3">
    <source>
        <dbReference type="Proteomes" id="UP000033710"/>
    </source>
</evidence>
<dbReference type="GeneID" id="27672441"/>
<accession>A0A0F2MBY1</accession>
<evidence type="ECO:0000256" key="1">
    <source>
        <dbReference type="SAM" id="MobiDB-lite"/>
    </source>
</evidence>
<feature type="compositionally biased region" description="Polar residues" evidence="1">
    <location>
        <begin position="1"/>
        <end position="11"/>
    </location>
</feature>
<dbReference type="KEGG" id="ssck:SPSK_10933"/>
<reference evidence="2 3" key="1">
    <citation type="journal article" date="2014" name="BMC Genomics">
        <title>Comparative genomics of the major fungal agents of human and animal Sporotrichosis: Sporothrix schenckii and Sporothrix brasiliensis.</title>
        <authorList>
            <person name="Teixeira M.M."/>
            <person name="de Almeida L.G."/>
            <person name="Kubitschek-Barreira P."/>
            <person name="Alves F.L."/>
            <person name="Kioshima E.S."/>
            <person name="Abadio A.K."/>
            <person name="Fernandes L."/>
            <person name="Derengowski L.S."/>
            <person name="Ferreira K.S."/>
            <person name="Souza R.C."/>
            <person name="Ruiz J.C."/>
            <person name="de Andrade N.C."/>
            <person name="Paes H.C."/>
            <person name="Nicola A.M."/>
            <person name="Albuquerque P."/>
            <person name="Gerber A.L."/>
            <person name="Martins V.P."/>
            <person name="Peconick L.D."/>
            <person name="Neto A.V."/>
            <person name="Chaucanez C.B."/>
            <person name="Silva P.A."/>
            <person name="Cunha O.L."/>
            <person name="de Oliveira F.F."/>
            <person name="dos Santos T.C."/>
            <person name="Barros A.L."/>
            <person name="Soares M.A."/>
            <person name="de Oliveira L.M."/>
            <person name="Marini M.M."/>
            <person name="Villalobos-Duno H."/>
            <person name="Cunha M.M."/>
            <person name="de Hoog S."/>
            <person name="da Silveira J.F."/>
            <person name="Henrissat B."/>
            <person name="Nino-Vega G.A."/>
            <person name="Cisalpino P.S."/>
            <person name="Mora-Montes H.M."/>
            <person name="Almeida S.R."/>
            <person name="Stajich J.E."/>
            <person name="Lopes-Bezerra L.M."/>
            <person name="Vasconcelos A.T."/>
            <person name="Felipe M.S."/>
        </authorList>
    </citation>
    <scope>NUCLEOTIDE SEQUENCE [LARGE SCALE GENOMIC DNA]</scope>
    <source>
        <strain evidence="2 3">1099-18</strain>
    </source>
</reference>
<sequence>MFPTNDKSMQPFTGGKVAGAQGRLTGSRDAATVMRGWPVDPDKQRKARSQWQALMSAGAGRICSPLRLLRHPPSSRNASLVTQRRKDRERTT</sequence>
<dbReference type="RefSeq" id="XP_016588342.1">
    <property type="nucleotide sequence ID" value="XM_016737164.1"/>
</dbReference>
<comment type="caution">
    <text evidence="2">The sequence shown here is derived from an EMBL/GenBank/DDBJ whole genome shotgun (WGS) entry which is preliminary data.</text>
</comment>